<feature type="transmembrane region" description="Helical" evidence="14">
    <location>
        <begin position="104"/>
        <end position="125"/>
    </location>
</feature>
<feature type="transmembrane region" description="Helical" evidence="14">
    <location>
        <begin position="70"/>
        <end position="92"/>
    </location>
</feature>
<feature type="domain" description="Histidine kinase" evidence="15">
    <location>
        <begin position="215"/>
        <end position="421"/>
    </location>
</feature>
<dbReference type="PANTHER" id="PTHR43065:SF46">
    <property type="entry name" value="C4-DICARBOXYLATE TRANSPORT SENSOR PROTEIN DCTB"/>
    <property type="match status" value="1"/>
</dbReference>
<evidence type="ECO:0000256" key="3">
    <source>
        <dbReference type="ARBA" id="ARBA00012438"/>
    </source>
</evidence>
<dbReference type="EMBL" id="MAMP01000012">
    <property type="protein sequence ID" value="OES45504.1"/>
    <property type="molecule type" value="Genomic_DNA"/>
</dbReference>
<evidence type="ECO:0000256" key="10">
    <source>
        <dbReference type="ARBA" id="ARBA00022840"/>
    </source>
</evidence>
<dbReference type="InterPro" id="IPR003594">
    <property type="entry name" value="HATPase_dom"/>
</dbReference>
<organism evidence="16 17">
    <name type="scientific">Domibacillus iocasae</name>
    <dbReference type="NCBI Taxonomy" id="1714016"/>
    <lineage>
        <taxon>Bacteria</taxon>
        <taxon>Bacillati</taxon>
        <taxon>Bacillota</taxon>
        <taxon>Bacilli</taxon>
        <taxon>Bacillales</taxon>
        <taxon>Bacillaceae</taxon>
        <taxon>Domibacillus</taxon>
    </lineage>
</organism>
<dbReference type="InterPro" id="IPR036097">
    <property type="entry name" value="HisK_dim/P_sf"/>
</dbReference>
<keyword evidence="11 14" id="KW-1133">Transmembrane helix</keyword>
<keyword evidence="10" id="KW-0067">ATP-binding</keyword>
<dbReference type="RefSeq" id="WP_069937502.1">
    <property type="nucleotide sequence ID" value="NZ_MAMP01000012.1"/>
</dbReference>
<comment type="subcellular location">
    <subcellularLocation>
        <location evidence="2">Cell membrane</location>
        <topology evidence="2">Multi-pass membrane protein</topology>
    </subcellularLocation>
</comment>
<keyword evidence="9" id="KW-0418">Kinase</keyword>
<dbReference type="OrthoDB" id="9815750at2"/>
<dbReference type="AlphaFoldDB" id="A0A1E7DR14"/>
<dbReference type="Gene3D" id="3.30.565.10">
    <property type="entry name" value="Histidine kinase-like ATPase, C-terminal domain"/>
    <property type="match status" value="1"/>
</dbReference>
<dbReference type="Gene3D" id="1.10.287.130">
    <property type="match status" value="1"/>
</dbReference>
<proteinExistence type="predicted"/>
<keyword evidence="17" id="KW-1185">Reference proteome</keyword>
<dbReference type="SUPFAM" id="SSF47384">
    <property type="entry name" value="Homodimeric domain of signal transducing histidine kinase"/>
    <property type="match status" value="1"/>
</dbReference>
<evidence type="ECO:0000256" key="9">
    <source>
        <dbReference type="ARBA" id="ARBA00022777"/>
    </source>
</evidence>
<dbReference type="InterPro" id="IPR003661">
    <property type="entry name" value="HisK_dim/P_dom"/>
</dbReference>
<dbReference type="EC" id="2.7.13.3" evidence="3"/>
<name>A0A1E7DR14_9BACI</name>
<dbReference type="GO" id="GO:0005886">
    <property type="term" value="C:plasma membrane"/>
    <property type="evidence" value="ECO:0007669"/>
    <property type="project" value="UniProtKB-SubCell"/>
</dbReference>
<keyword evidence="7 14" id="KW-0812">Transmembrane</keyword>
<dbReference type="InterPro" id="IPR011620">
    <property type="entry name" value="Sig_transdc_His_kinase_LytS_TM"/>
</dbReference>
<evidence type="ECO:0000256" key="7">
    <source>
        <dbReference type="ARBA" id="ARBA00022692"/>
    </source>
</evidence>
<dbReference type="SUPFAM" id="SSF55874">
    <property type="entry name" value="ATPase domain of HSP90 chaperone/DNA topoisomerase II/histidine kinase"/>
    <property type="match status" value="1"/>
</dbReference>
<evidence type="ECO:0000256" key="1">
    <source>
        <dbReference type="ARBA" id="ARBA00000085"/>
    </source>
</evidence>
<feature type="transmembrane region" description="Helical" evidence="14">
    <location>
        <begin position="40"/>
        <end position="58"/>
    </location>
</feature>
<evidence type="ECO:0000256" key="11">
    <source>
        <dbReference type="ARBA" id="ARBA00022989"/>
    </source>
</evidence>
<feature type="transmembrane region" description="Helical" evidence="14">
    <location>
        <begin position="12"/>
        <end position="28"/>
    </location>
</feature>
<dbReference type="InterPro" id="IPR036890">
    <property type="entry name" value="HATPase_C_sf"/>
</dbReference>
<feature type="transmembrane region" description="Helical" evidence="14">
    <location>
        <begin position="137"/>
        <end position="157"/>
    </location>
</feature>
<evidence type="ECO:0000313" key="17">
    <source>
        <dbReference type="Proteomes" id="UP000095658"/>
    </source>
</evidence>
<keyword evidence="5" id="KW-0597">Phosphoprotein</keyword>
<dbReference type="STRING" id="1714016.BA724_01400"/>
<gene>
    <name evidence="16" type="ORF">BA724_01400</name>
</gene>
<keyword evidence="12" id="KW-0902">Two-component regulatory system</keyword>
<feature type="transmembrane region" description="Helical" evidence="14">
    <location>
        <begin position="169"/>
        <end position="187"/>
    </location>
</feature>
<dbReference type="GO" id="GO:0071555">
    <property type="term" value="P:cell wall organization"/>
    <property type="evidence" value="ECO:0007669"/>
    <property type="project" value="InterPro"/>
</dbReference>
<evidence type="ECO:0000256" key="14">
    <source>
        <dbReference type="SAM" id="Phobius"/>
    </source>
</evidence>
<dbReference type="GO" id="GO:0000155">
    <property type="term" value="F:phosphorelay sensor kinase activity"/>
    <property type="evidence" value="ECO:0007669"/>
    <property type="project" value="InterPro"/>
</dbReference>
<dbReference type="Pfam" id="PF02518">
    <property type="entry name" value="HATPase_c"/>
    <property type="match status" value="1"/>
</dbReference>
<accession>A0A1E7DR14</accession>
<dbReference type="Proteomes" id="UP000095658">
    <property type="component" value="Unassembled WGS sequence"/>
</dbReference>
<keyword evidence="8" id="KW-0547">Nucleotide-binding</keyword>
<evidence type="ECO:0000256" key="6">
    <source>
        <dbReference type="ARBA" id="ARBA00022679"/>
    </source>
</evidence>
<evidence type="ECO:0000256" key="12">
    <source>
        <dbReference type="ARBA" id="ARBA00023012"/>
    </source>
</evidence>
<comment type="caution">
    <text evidence="16">The sequence shown here is derived from an EMBL/GenBank/DDBJ whole genome shotgun (WGS) entry which is preliminary data.</text>
</comment>
<evidence type="ECO:0000256" key="8">
    <source>
        <dbReference type="ARBA" id="ARBA00022741"/>
    </source>
</evidence>
<dbReference type="Pfam" id="PF07694">
    <property type="entry name" value="5TM-5TMR_LYT"/>
    <property type="match status" value="1"/>
</dbReference>
<protein>
    <recommendedName>
        <fullName evidence="3">histidine kinase</fullName>
        <ecNumber evidence="3">2.7.13.3</ecNumber>
    </recommendedName>
</protein>
<dbReference type="PRINTS" id="PR00344">
    <property type="entry name" value="BCTRLSENSOR"/>
</dbReference>
<dbReference type="SMART" id="SM00388">
    <property type="entry name" value="HisKA"/>
    <property type="match status" value="1"/>
</dbReference>
<dbReference type="CDD" id="cd00082">
    <property type="entry name" value="HisKA"/>
    <property type="match status" value="1"/>
</dbReference>
<evidence type="ECO:0000256" key="13">
    <source>
        <dbReference type="ARBA" id="ARBA00023136"/>
    </source>
</evidence>
<evidence type="ECO:0000313" key="16">
    <source>
        <dbReference type="EMBL" id="OES45504.1"/>
    </source>
</evidence>
<reference evidence="16 17" key="1">
    <citation type="submission" date="2016-06" db="EMBL/GenBank/DDBJ databases">
        <title>Domibacillus iocasae genome sequencing.</title>
        <authorList>
            <person name="Verma A."/>
            <person name="Pal Y."/>
            <person name="Ojha A.K."/>
            <person name="Krishnamurthi S."/>
        </authorList>
    </citation>
    <scope>NUCLEOTIDE SEQUENCE [LARGE SCALE GENOMIC DNA]</scope>
    <source>
        <strain evidence="16 17">DSM 29979</strain>
    </source>
</reference>
<evidence type="ECO:0000256" key="5">
    <source>
        <dbReference type="ARBA" id="ARBA00022553"/>
    </source>
</evidence>
<comment type="catalytic activity">
    <reaction evidence="1">
        <text>ATP + protein L-histidine = ADP + protein N-phospho-L-histidine.</text>
        <dbReference type="EC" id="2.7.13.3"/>
    </reaction>
</comment>
<dbReference type="GO" id="GO:0005524">
    <property type="term" value="F:ATP binding"/>
    <property type="evidence" value="ECO:0007669"/>
    <property type="project" value="UniProtKB-KW"/>
</dbReference>
<evidence type="ECO:0000256" key="2">
    <source>
        <dbReference type="ARBA" id="ARBA00004651"/>
    </source>
</evidence>
<evidence type="ECO:0000256" key="4">
    <source>
        <dbReference type="ARBA" id="ARBA00022475"/>
    </source>
</evidence>
<evidence type="ECO:0000259" key="15">
    <source>
        <dbReference type="PROSITE" id="PS50109"/>
    </source>
</evidence>
<dbReference type="SMART" id="SM00387">
    <property type="entry name" value="HATPase_c"/>
    <property type="match status" value="1"/>
</dbReference>
<dbReference type="InterPro" id="IPR004358">
    <property type="entry name" value="Sig_transdc_His_kin-like_C"/>
</dbReference>
<dbReference type="PROSITE" id="PS50109">
    <property type="entry name" value="HIS_KIN"/>
    <property type="match status" value="1"/>
</dbReference>
<keyword evidence="4" id="KW-1003">Cell membrane</keyword>
<dbReference type="Pfam" id="PF00512">
    <property type="entry name" value="HisKA"/>
    <property type="match status" value="1"/>
</dbReference>
<keyword evidence="6" id="KW-0808">Transferase</keyword>
<dbReference type="PANTHER" id="PTHR43065">
    <property type="entry name" value="SENSOR HISTIDINE KINASE"/>
    <property type="match status" value="1"/>
</dbReference>
<sequence>MSNVLHDLQILLLNIFFIFTFFFIYLKFIEKKIYQITNKFLIILASGSSIVLCMTFSIHISPGQLIDMRYVPFIVGAFYGGRKVAITLFLILVTYRFSLGGSGFYINLAGSTLLLISLWFMIPFFEKTVNLKKRIRLVIAVSVFSALYTGIALGLFFSEVMGIRTFTTFTLFLCIQITGTILFVNFIERAKKDMAIAAEIGKLEKLKTVSDMAASISHEVRNPLTVTRGFLQLLRDPDLTEKEKSNYIDIAVGELDKAESTISDYLTFARPSLENIKVLDLKKELTYAVKVVEPFAAMNNVCIELQLHADVSVAGESQKLHQCLINLTKNAIEAMPDGGKLVIALQKVNGKAVIIVADTGVGLTDEQIERLGTPYYTTKEKGTGLGTMVIFSIVKAMRGEIEVDSEVGKGTRFTILLPVAEAI</sequence>
<dbReference type="InterPro" id="IPR005467">
    <property type="entry name" value="His_kinase_dom"/>
</dbReference>
<keyword evidence="13 14" id="KW-0472">Membrane</keyword>